<dbReference type="eggNOG" id="KOG1640">
    <property type="taxonomic scope" value="Eukaryota"/>
</dbReference>
<name>B3RPB2_TRIAD</name>
<dbReference type="UniPathway" id="UPA00378"/>
<feature type="domain" description="3-oxo-5-alpha-steroid 4-dehydrogenase C-terminal" evidence="18">
    <location>
        <begin position="164"/>
        <end position="280"/>
    </location>
</feature>
<proteinExistence type="inferred from homology"/>
<dbReference type="OMA" id="HFLFEIC"/>
<evidence type="ECO:0000256" key="7">
    <source>
        <dbReference type="ARBA" id="ARBA00023002"/>
    </source>
</evidence>
<evidence type="ECO:0000256" key="4">
    <source>
        <dbReference type="ARBA" id="ARBA00022824"/>
    </source>
</evidence>
<dbReference type="PROSITE" id="PS50244">
    <property type="entry name" value="S5A_REDUCTASE"/>
    <property type="match status" value="1"/>
</dbReference>
<dbReference type="PhylomeDB" id="B3RPB2"/>
<dbReference type="STRING" id="10228.B3RPB2"/>
<feature type="transmembrane region" description="Helical" evidence="17">
    <location>
        <begin position="127"/>
        <end position="145"/>
    </location>
</feature>
<evidence type="ECO:0000256" key="1">
    <source>
        <dbReference type="ARBA" id="ARBA00004477"/>
    </source>
</evidence>
<dbReference type="GO" id="GO:0160198">
    <property type="term" value="F:polyprenal reductase activity"/>
    <property type="evidence" value="ECO:0007669"/>
    <property type="project" value="UniProtKB-EC"/>
</dbReference>
<evidence type="ECO:0000256" key="10">
    <source>
        <dbReference type="ARBA" id="ARBA00045898"/>
    </source>
</evidence>
<dbReference type="EC" id="1.3.1.94" evidence="17"/>
<comment type="catalytic activity">
    <reaction evidence="13">
        <text>androst-4-ene-3,17-dione + NADPH + H(+) = 5alpha-androstan-3,17-dione + NADP(+)</text>
        <dbReference type="Rhea" id="RHEA:50816"/>
        <dbReference type="ChEBI" id="CHEBI:15378"/>
        <dbReference type="ChEBI" id="CHEBI:15994"/>
        <dbReference type="ChEBI" id="CHEBI:16422"/>
        <dbReference type="ChEBI" id="CHEBI:57783"/>
        <dbReference type="ChEBI" id="CHEBI:58349"/>
    </reaction>
    <physiologicalReaction direction="right-to-left" evidence="13">
        <dbReference type="Rhea" id="RHEA:50818"/>
    </physiologicalReaction>
</comment>
<comment type="catalytic activity">
    <reaction evidence="14">
        <text>a 3-oxo-5alpha-steroid + NADP(+) = a 3-oxo-Delta(4)-steroid + NADPH + H(+)</text>
        <dbReference type="Rhea" id="RHEA:54384"/>
        <dbReference type="ChEBI" id="CHEBI:13601"/>
        <dbReference type="ChEBI" id="CHEBI:15378"/>
        <dbReference type="ChEBI" id="CHEBI:47909"/>
        <dbReference type="ChEBI" id="CHEBI:57783"/>
        <dbReference type="ChEBI" id="CHEBI:58349"/>
        <dbReference type="EC" id="1.3.1.22"/>
    </reaction>
    <physiologicalReaction direction="right-to-left" evidence="14">
        <dbReference type="Rhea" id="RHEA:54386"/>
    </physiologicalReaction>
</comment>
<dbReference type="Gene3D" id="1.20.120.1630">
    <property type="match status" value="1"/>
</dbReference>
<comment type="pathway">
    <text evidence="2 17">Protein modification; protein glycosylation.</text>
</comment>
<organism evidence="19 20">
    <name type="scientific">Trichoplax adhaerens</name>
    <name type="common">Trichoplax reptans</name>
    <dbReference type="NCBI Taxonomy" id="10228"/>
    <lineage>
        <taxon>Eukaryota</taxon>
        <taxon>Metazoa</taxon>
        <taxon>Placozoa</taxon>
        <taxon>Uniplacotomia</taxon>
        <taxon>Trichoplacea</taxon>
        <taxon>Trichoplacidae</taxon>
        <taxon>Trichoplax</taxon>
    </lineage>
</organism>
<gene>
    <name evidence="19" type="ORF">TRIADDRAFT_53471</name>
</gene>
<dbReference type="Proteomes" id="UP000009022">
    <property type="component" value="Unassembled WGS sequence"/>
</dbReference>
<dbReference type="GO" id="GO:0047751">
    <property type="term" value="F:3-oxo-5-alpha-steroid 4-dehydrogenase (NADP+) activity"/>
    <property type="evidence" value="ECO:0007669"/>
    <property type="project" value="UniProtKB-EC"/>
</dbReference>
<keyword evidence="3 17" id="KW-0812">Transmembrane</keyword>
<reference evidence="19 20" key="1">
    <citation type="journal article" date="2008" name="Nature">
        <title>The Trichoplax genome and the nature of placozoans.</title>
        <authorList>
            <person name="Srivastava M."/>
            <person name="Begovic E."/>
            <person name="Chapman J."/>
            <person name="Putnam N.H."/>
            <person name="Hellsten U."/>
            <person name="Kawashima T."/>
            <person name="Kuo A."/>
            <person name="Mitros T."/>
            <person name="Salamov A."/>
            <person name="Carpenter M.L."/>
            <person name="Signorovitch A.Y."/>
            <person name="Moreno M.A."/>
            <person name="Kamm K."/>
            <person name="Grimwood J."/>
            <person name="Schmutz J."/>
            <person name="Shapiro H."/>
            <person name="Grigoriev I.V."/>
            <person name="Buss L.W."/>
            <person name="Schierwater B."/>
            <person name="Dellaporta S.L."/>
            <person name="Rokhsar D.S."/>
        </authorList>
    </citation>
    <scope>NUCLEOTIDE SEQUENCE [LARGE SCALE GENOMIC DNA]</scope>
    <source>
        <strain evidence="19 20">Grell-BS-1999</strain>
    </source>
</reference>
<dbReference type="HOGENOM" id="CLU_044409_3_0_1"/>
<evidence type="ECO:0000256" key="14">
    <source>
        <dbReference type="ARBA" id="ARBA00048765"/>
    </source>
</evidence>
<feature type="transmembrane region" description="Helical" evidence="17">
    <location>
        <begin position="239"/>
        <end position="262"/>
    </location>
</feature>
<dbReference type="Pfam" id="PF02544">
    <property type="entry name" value="Steroid_dh"/>
    <property type="match status" value="1"/>
</dbReference>
<keyword evidence="8" id="KW-0443">Lipid metabolism</keyword>
<dbReference type="CTD" id="6751207"/>
<dbReference type="FunCoup" id="B3RPB2">
    <property type="interactions" value="591"/>
</dbReference>
<dbReference type="AlphaFoldDB" id="B3RPB2"/>
<feature type="transmembrane region" description="Helical" evidence="17">
    <location>
        <begin position="209"/>
        <end position="232"/>
    </location>
</feature>
<comment type="catalytic activity">
    <reaction evidence="16 17">
        <text>a di-trans,poly-cis-dolichal + NADP(+) = a di-trans,poly-cis-polyprenal + NADPH + H(+)</text>
        <dbReference type="Rhea" id="RHEA:80727"/>
        <dbReference type="Rhea" id="RHEA-COMP:19536"/>
        <dbReference type="Rhea" id="RHEA-COMP:19537"/>
        <dbReference type="ChEBI" id="CHEBI:15378"/>
        <dbReference type="ChEBI" id="CHEBI:57783"/>
        <dbReference type="ChEBI" id="CHEBI:58349"/>
        <dbReference type="ChEBI" id="CHEBI:231623"/>
        <dbReference type="ChEBI" id="CHEBI:231637"/>
        <dbReference type="EC" id="1.3.1.94"/>
    </reaction>
    <physiologicalReaction direction="right-to-left" evidence="16 17">
        <dbReference type="Rhea" id="RHEA:80729"/>
    </physiologicalReaction>
</comment>
<protein>
    <recommendedName>
        <fullName evidence="12 17">Polyprenal reductase</fullName>
        <ecNumber evidence="17">1.3.1.94</ecNumber>
    </recommendedName>
</protein>
<dbReference type="FunFam" id="1.20.120.1630:FF:000021">
    <property type="entry name" value="Polyprenol reductase 1"/>
    <property type="match status" value="1"/>
</dbReference>
<evidence type="ECO:0000256" key="11">
    <source>
        <dbReference type="ARBA" id="ARBA00046320"/>
    </source>
</evidence>
<dbReference type="InterPro" id="IPR039698">
    <property type="entry name" value="Dfg10/SRD5A3"/>
</dbReference>
<dbReference type="GO" id="GO:0102389">
    <property type="term" value="F:polyprenol reductase activity"/>
    <property type="evidence" value="ECO:0000318"/>
    <property type="project" value="GO_Central"/>
</dbReference>
<evidence type="ECO:0000313" key="20">
    <source>
        <dbReference type="Proteomes" id="UP000009022"/>
    </source>
</evidence>
<dbReference type="GO" id="GO:0005783">
    <property type="term" value="C:endoplasmic reticulum"/>
    <property type="evidence" value="ECO:0000318"/>
    <property type="project" value="GO_Central"/>
</dbReference>
<comment type="subcellular location">
    <subcellularLocation>
        <location evidence="1">Endoplasmic reticulum membrane</location>
        <topology evidence="1">Multi-pass membrane protein</topology>
    </subcellularLocation>
</comment>
<keyword evidence="4 17" id="KW-0256">Endoplasmic reticulum</keyword>
<keyword evidence="9 17" id="KW-0472">Membrane</keyword>
<dbReference type="EMBL" id="DS985242">
    <property type="protein sequence ID" value="EDV27606.1"/>
    <property type="molecule type" value="Genomic_DNA"/>
</dbReference>
<dbReference type="GO" id="GO:0016095">
    <property type="term" value="P:polyprenol catabolic process"/>
    <property type="evidence" value="ECO:0007669"/>
    <property type="project" value="UniProtKB-UniRule"/>
</dbReference>
<evidence type="ECO:0000256" key="12">
    <source>
        <dbReference type="ARBA" id="ARBA00047186"/>
    </source>
</evidence>
<comment type="caution">
    <text evidence="17">Lacks conserved residue(s) required for the propagation of feature annotation.</text>
</comment>
<evidence type="ECO:0000256" key="3">
    <source>
        <dbReference type="ARBA" id="ARBA00022692"/>
    </source>
</evidence>
<evidence type="ECO:0000256" key="6">
    <source>
        <dbReference type="ARBA" id="ARBA00022989"/>
    </source>
</evidence>
<comment type="similarity">
    <text evidence="11 17">Belongs to the steroid 5-alpha reductase family. Polyprenal reductase subfamily.</text>
</comment>
<dbReference type="PANTHER" id="PTHR14624">
    <property type="entry name" value="DFG10 PROTEIN"/>
    <property type="match status" value="1"/>
</dbReference>
<evidence type="ECO:0000259" key="18">
    <source>
        <dbReference type="Pfam" id="PF02544"/>
    </source>
</evidence>
<evidence type="ECO:0000256" key="5">
    <source>
        <dbReference type="ARBA" id="ARBA00022857"/>
    </source>
</evidence>
<dbReference type="PANTHER" id="PTHR14624:SF0">
    <property type="entry name" value="POLYPRENOL REDUCTASE"/>
    <property type="match status" value="1"/>
</dbReference>
<keyword evidence="6 17" id="KW-1133">Transmembrane helix</keyword>
<dbReference type="GeneID" id="6751207"/>
<evidence type="ECO:0000313" key="19">
    <source>
        <dbReference type="EMBL" id="EDV27606.1"/>
    </source>
</evidence>
<evidence type="ECO:0000256" key="13">
    <source>
        <dbReference type="ARBA" id="ARBA00048095"/>
    </source>
</evidence>
<evidence type="ECO:0000256" key="17">
    <source>
        <dbReference type="RuleBase" id="RU367081"/>
    </source>
</evidence>
<keyword evidence="20" id="KW-1185">Reference proteome</keyword>
<dbReference type="InterPro" id="IPR001104">
    <property type="entry name" value="3-oxo-5_a-steroid_4-DH_C"/>
</dbReference>
<keyword evidence="7 17" id="KW-0560">Oxidoreductase</keyword>
<keyword evidence="5 17" id="KW-0521">NADP</keyword>
<evidence type="ECO:0000256" key="2">
    <source>
        <dbReference type="ARBA" id="ARBA00004922"/>
    </source>
</evidence>
<accession>B3RPB2</accession>
<evidence type="ECO:0000256" key="16">
    <source>
        <dbReference type="ARBA" id="ARBA00049427"/>
    </source>
</evidence>
<comment type="catalytic activity">
    <reaction evidence="15">
        <text>17beta-hydroxy-5alpha-androstan-3-one + NADP(+) = testosterone + NADPH + H(+)</text>
        <dbReference type="Rhea" id="RHEA:50820"/>
        <dbReference type="ChEBI" id="CHEBI:15378"/>
        <dbReference type="ChEBI" id="CHEBI:16330"/>
        <dbReference type="ChEBI" id="CHEBI:17347"/>
        <dbReference type="ChEBI" id="CHEBI:57783"/>
        <dbReference type="ChEBI" id="CHEBI:58349"/>
        <dbReference type="EC" id="1.3.1.22"/>
    </reaction>
    <physiologicalReaction direction="right-to-left" evidence="15">
        <dbReference type="Rhea" id="RHEA:50822"/>
    </physiologicalReaction>
</comment>
<evidence type="ECO:0000256" key="15">
    <source>
        <dbReference type="ARBA" id="ARBA00049397"/>
    </source>
</evidence>
<dbReference type="GO" id="GO:0006488">
    <property type="term" value="P:dolichol-linked oligosaccharide biosynthetic process"/>
    <property type="evidence" value="ECO:0007669"/>
    <property type="project" value="UniProtKB-UniRule"/>
</dbReference>
<dbReference type="OrthoDB" id="541710at2759"/>
<dbReference type="GO" id="GO:0005789">
    <property type="term" value="C:endoplasmic reticulum membrane"/>
    <property type="evidence" value="ECO:0007669"/>
    <property type="project" value="UniProtKB-SubCell"/>
</dbReference>
<evidence type="ECO:0000256" key="9">
    <source>
        <dbReference type="ARBA" id="ARBA00023136"/>
    </source>
</evidence>
<dbReference type="InParanoid" id="B3RPB2"/>
<comment type="function">
    <text evidence="10">Plays a key role in early steps of protein N-linked glycosylation by being involved in the conversion of polyprenol into dolichol. Acts as a polyprenal reductase that mediates the reduction of polyprenal into dolichal in a NADP-dependent mechanism. Dolichols are required for the synthesis of dolichol-linked monosaccharides and the oligosaccharide precursor used for N-glycosylation. Also able to convert testosterone (T) into 5-alpha-dihydrotestosterone (DHT).</text>
</comment>
<sequence>MDGFALIWGCLLAIVLAQVLAYILCHHRLPLFIRATYEWGKLLDENTSAFNRKWLVPKSCNKQQKFLCYQIIIQVKEVFGYLDSANYYTIKTSSIILSLVLLSLQTFRRLYECLFISKFSQSAQMHLGHYLLGGMFYILVNLTIISDGSFLTSDGDTFRLKDLSTATNIIGVCIFCWGSLHQHRCHNILAQLRVGSSSHNNYGVPRGDWFNYVSCPHYLSEIIIYFSIGFILSLDHQSWWLLLAFITTMLSLGAVQTNQWYYQNFSNYPEDRRAIIPFLL</sequence>
<dbReference type="KEGG" id="tad:TRIADDRAFT_53471"/>
<dbReference type="RefSeq" id="XP_002109440.1">
    <property type="nucleotide sequence ID" value="XM_002109404.1"/>
</dbReference>
<evidence type="ECO:0000256" key="8">
    <source>
        <dbReference type="ARBA" id="ARBA00023098"/>
    </source>
</evidence>